<reference evidence="3" key="1">
    <citation type="submission" date="2020-03" db="EMBL/GenBank/DDBJ databases">
        <title>Studies in the Genomics of Life Span.</title>
        <authorList>
            <person name="Glass D."/>
        </authorList>
    </citation>
    <scope>NUCLEOTIDE SEQUENCE</scope>
    <source>
        <strain evidence="3">LTLLF</strain>
        <tissue evidence="3">Muscle</tissue>
    </source>
</reference>
<dbReference type="EMBL" id="JAATJU010020900">
    <property type="protein sequence ID" value="KAH0515361.1"/>
    <property type="molecule type" value="Genomic_DNA"/>
</dbReference>
<evidence type="ECO:0000256" key="1">
    <source>
        <dbReference type="RuleBase" id="RU367064"/>
    </source>
</evidence>
<dbReference type="GO" id="GO:0040029">
    <property type="term" value="P:epigenetic regulation of gene expression"/>
    <property type="evidence" value="ECO:0007669"/>
    <property type="project" value="InterPro"/>
</dbReference>
<feature type="region of interest" description="Disordered" evidence="2">
    <location>
        <begin position="151"/>
        <end position="174"/>
    </location>
</feature>
<comment type="cofactor">
    <cofactor evidence="1">
        <name>Fe(2+)</name>
        <dbReference type="ChEBI" id="CHEBI:29033"/>
    </cofactor>
    <text evidence="1">Binds 1 Fe(2+) ion per subunit.</text>
</comment>
<dbReference type="PANTHER" id="PTHR23358:SF2">
    <property type="entry name" value="METHYLCYTOSINE DIOXYGENASE TET1"/>
    <property type="match status" value="1"/>
</dbReference>
<keyword evidence="1" id="KW-0862">Zinc</keyword>
<protein>
    <recommendedName>
        <fullName evidence="1">Methylcytosine dioxygenase TET</fullName>
        <ecNumber evidence="1">1.14.11.80</ecNumber>
    </recommendedName>
</protein>
<dbReference type="InterPro" id="IPR040175">
    <property type="entry name" value="TET1/2/3"/>
</dbReference>
<dbReference type="GO" id="GO:0008270">
    <property type="term" value="F:zinc ion binding"/>
    <property type="evidence" value="ECO:0007669"/>
    <property type="project" value="UniProtKB-UniRule"/>
</dbReference>
<comment type="cofactor">
    <cofactor evidence="1">
        <name>Zn(2+)</name>
        <dbReference type="ChEBI" id="CHEBI:29105"/>
    </cofactor>
    <text evidence="1">The zinc ions have a structural role.</text>
</comment>
<comment type="catalytic activity">
    <reaction evidence="1">
        <text>a 5-methyl-2'-deoxycytidine in DNA + 2-oxoglutarate + O2 = a 5-hydroxymethyl-2'-deoxycytidine in DNA + succinate + CO2</text>
        <dbReference type="Rhea" id="RHEA:52636"/>
        <dbReference type="Rhea" id="RHEA-COMP:11370"/>
        <dbReference type="Rhea" id="RHEA-COMP:13315"/>
        <dbReference type="ChEBI" id="CHEBI:15379"/>
        <dbReference type="ChEBI" id="CHEBI:16526"/>
        <dbReference type="ChEBI" id="CHEBI:16810"/>
        <dbReference type="ChEBI" id="CHEBI:30031"/>
        <dbReference type="ChEBI" id="CHEBI:85454"/>
        <dbReference type="ChEBI" id="CHEBI:136731"/>
        <dbReference type="EC" id="1.14.11.80"/>
    </reaction>
</comment>
<dbReference type="GO" id="GO:0070579">
    <property type="term" value="F:DNA 5-methylcytosine dioxygenase activity"/>
    <property type="evidence" value="ECO:0007669"/>
    <property type="project" value="UniProtKB-UniRule"/>
</dbReference>
<dbReference type="EC" id="1.14.11.80" evidence="1"/>
<comment type="caution">
    <text evidence="3">The sequence shown here is derived from an EMBL/GenBank/DDBJ whole genome shotgun (WGS) entry which is preliminary data.</text>
</comment>
<dbReference type="Proteomes" id="UP000710432">
    <property type="component" value="Unassembled WGS sequence"/>
</dbReference>
<keyword evidence="1" id="KW-0560">Oxidoreductase</keyword>
<keyword evidence="1" id="KW-0408">Iron</keyword>
<dbReference type="PANTHER" id="PTHR23358">
    <property type="entry name" value="METHYLCYTOSINE DIOXYGENASE TET"/>
    <property type="match status" value="1"/>
</dbReference>
<comment type="catalytic activity">
    <reaction evidence="1">
        <text>a 5-hydroxymethyl-2'-deoxycytidine in DNA + 2-oxoglutarate + O2 = a 5-formyl-2'-deoxycytidine in DNA + succinate + CO2 + H2O</text>
        <dbReference type="Rhea" id="RHEA:53828"/>
        <dbReference type="Rhea" id="RHEA-COMP:13315"/>
        <dbReference type="Rhea" id="RHEA-COMP:13656"/>
        <dbReference type="ChEBI" id="CHEBI:15377"/>
        <dbReference type="ChEBI" id="CHEBI:15379"/>
        <dbReference type="ChEBI" id="CHEBI:16526"/>
        <dbReference type="ChEBI" id="CHEBI:16810"/>
        <dbReference type="ChEBI" id="CHEBI:30031"/>
        <dbReference type="ChEBI" id="CHEBI:136731"/>
        <dbReference type="ChEBI" id="CHEBI:137731"/>
        <dbReference type="EC" id="1.14.11.80"/>
    </reaction>
</comment>
<comment type="similarity">
    <text evidence="1">Belongs to the TET family.</text>
</comment>
<accession>A0A8J6KYU6</accession>
<dbReference type="AlphaFoldDB" id="A0A8J6KYU6"/>
<evidence type="ECO:0000256" key="2">
    <source>
        <dbReference type="SAM" id="MobiDB-lite"/>
    </source>
</evidence>
<organism evidence="3 4">
    <name type="scientific">Microtus ochrogaster</name>
    <name type="common">Prairie vole</name>
    <dbReference type="NCBI Taxonomy" id="79684"/>
    <lineage>
        <taxon>Eukaryota</taxon>
        <taxon>Metazoa</taxon>
        <taxon>Chordata</taxon>
        <taxon>Craniata</taxon>
        <taxon>Vertebrata</taxon>
        <taxon>Euteleostomi</taxon>
        <taxon>Mammalia</taxon>
        <taxon>Eutheria</taxon>
        <taxon>Euarchontoglires</taxon>
        <taxon>Glires</taxon>
        <taxon>Rodentia</taxon>
        <taxon>Myomorpha</taxon>
        <taxon>Muroidea</taxon>
        <taxon>Cricetidae</taxon>
        <taxon>Arvicolinae</taxon>
        <taxon>Microtus</taxon>
    </lineage>
</organism>
<evidence type="ECO:0000313" key="3">
    <source>
        <dbReference type="EMBL" id="KAH0515361.1"/>
    </source>
</evidence>
<comment type="catalytic activity">
    <reaction evidence="1">
        <text>a 5-formyl-2'-deoxycytidine in DNA + 2-oxoglutarate + O2 = a 5-carboxyl-2'-deoxycytidine in DNA + succinate + CO2 + H(+)</text>
        <dbReference type="Rhea" id="RHEA:53832"/>
        <dbReference type="Rhea" id="RHEA-COMP:13656"/>
        <dbReference type="Rhea" id="RHEA-COMP:13657"/>
        <dbReference type="ChEBI" id="CHEBI:15378"/>
        <dbReference type="ChEBI" id="CHEBI:15379"/>
        <dbReference type="ChEBI" id="CHEBI:16526"/>
        <dbReference type="ChEBI" id="CHEBI:16810"/>
        <dbReference type="ChEBI" id="CHEBI:30031"/>
        <dbReference type="ChEBI" id="CHEBI:137731"/>
        <dbReference type="ChEBI" id="CHEBI:137732"/>
        <dbReference type="EC" id="1.14.11.80"/>
    </reaction>
</comment>
<proteinExistence type="inferred from homology"/>
<evidence type="ECO:0000313" key="4">
    <source>
        <dbReference type="Proteomes" id="UP000710432"/>
    </source>
</evidence>
<gene>
    <name evidence="3" type="ORF">LTLLF_130480</name>
</gene>
<name>A0A8J6KYU6_MICOH</name>
<dbReference type="GO" id="GO:0141166">
    <property type="term" value="P:chromosomal 5-methylcytosine DNA demethylation pathway"/>
    <property type="evidence" value="ECO:0007669"/>
    <property type="project" value="UniProtKB-UniRule"/>
</dbReference>
<keyword evidence="1 3" id="KW-0223">Dioxygenase</keyword>
<keyword evidence="1" id="KW-0479">Metal-binding</keyword>
<comment type="function">
    <text evidence="1">Dioxygenase that catalyzes the conversion of the modified genomic base 5-methylcytosine (5mC) into 5-hydroxymethylcytosine (5hmC) and plays a key role in epigenetic chromatin reprogramming during embryonic development.</text>
</comment>
<feature type="region of interest" description="Disordered" evidence="2">
    <location>
        <begin position="189"/>
        <end position="225"/>
    </location>
</feature>
<dbReference type="GO" id="GO:0045944">
    <property type="term" value="P:positive regulation of transcription by RNA polymerase II"/>
    <property type="evidence" value="ECO:0007669"/>
    <property type="project" value="TreeGrafter"/>
</dbReference>
<sequence length="225" mass="24040">MINGITVVCSLLHEDVCDTNNPKDEQFHILPLHQLADTEEFSSLGGMEENICSGAIKILQPSRKKQLCFNEPIPLCGKRRTPMMEQNKKPAPAALKSKRSFSSSDSTKSCSSVYLLIPRGNEEAAAQAGFQTPCTMPSCANVAAGAGIAQPGEAAPLPQPSLPIADTPLSSPSEQLPFLSCARELDSCQVEDGQHSEADGSPQTTSPSRMTHLRLRSIGQSRGPP</sequence>
<dbReference type="GO" id="GO:0005634">
    <property type="term" value="C:nucleus"/>
    <property type="evidence" value="ECO:0007669"/>
    <property type="project" value="UniProtKB-UniRule"/>
</dbReference>
<feature type="region of interest" description="Disordered" evidence="2">
    <location>
        <begin position="84"/>
        <end position="107"/>
    </location>
</feature>